<evidence type="ECO:0000256" key="5">
    <source>
        <dbReference type="ARBA" id="ARBA00023180"/>
    </source>
</evidence>
<sequence length="422" mass="47975">MRESGAPLLSQTADEALDLIVAIIPKDVMQTFEVERESLIASNNHVQNPYASVASREGLYHRICPYKQIHQLAVIGLLLDGMFVAYLSALHMGYLSSEESTMFSFTDIPPSLTSANVTPTAFLNNSGSNTSSVESPSAHLNASTDDFFRVDDNVTFHDPIPAPSLGSEKSPGFMETPTSMIYFQNRSETWHTMSDKDLLKKASSFQPLQEASVTLIAYMFMTRGPLPFASLWERYFRGHENMYSIYIHAHPDYVPTTATGSPFFQRFIPSKIVEWGKLSVYEAERRLLGNALLEQTNKWFVLLSESCIPVFNFPDAYKYFNHSHESFVESYVDSGRLGHGRLYREDYKHMAPEITPKNFRKGSQWFQINRHLALVAVANSKEYMKFEKYFCKIRSVCYIDEHCLPTLASDCVSDTHILPVPW</sequence>
<dbReference type="Gramene" id="Pp3c6_8780V3.2">
    <property type="protein sequence ID" value="Pp3c6_8780V3.2"/>
    <property type="gene ID" value="Pp3c6_8780"/>
</dbReference>
<keyword evidence="2" id="KW-0328">Glycosyltransferase</keyword>
<name>A0A2K1KEW5_PHYPA</name>
<dbReference type="KEGG" id="ppp:112283404"/>
<dbReference type="EnsemblPlants" id="Pp3c6_8780V3.2">
    <property type="protein sequence ID" value="Pp3c6_8780V3.2"/>
    <property type="gene ID" value="Pp3c6_8780"/>
</dbReference>
<dbReference type="Pfam" id="PF02485">
    <property type="entry name" value="Branch"/>
    <property type="match status" value="1"/>
</dbReference>
<dbReference type="Proteomes" id="UP000006727">
    <property type="component" value="Chromosome 6"/>
</dbReference>
<dbReference type="InterPro" id="IPR003406">
    <property type="entry name" value="Glyco_trans_14"/>
</dbReference>
<evidence type="ECO:0000313" key="7">
    <source>
        <dbReference type="EMBL" id="PNR52317.1"/>
    </source>
</evidence>
<evidence type="ECO:0008006" key="10">
    <source>
        <dbReference type="Google" id="ProtNLM"/>
    </source>
</evidence>
<accession>A0A2K1KEW5</accession>
<dbReference type="PaxDb" id="3218-PP1S270_90V6.1"/>
<dbReference type="PANTHER" id="PTHR31042">
    <property type="entry name" value="CORE-2/I-BRANCHING BETA-1,6-N-ACETYLGLUCOSAMINYLTRANSFERASE FAMILY PROTEIN-RELATED"/>
    <property type="match status" value="1"/>
</dbReference>
<dbReference type="GeneID" id="112283404"/>
<dbReference type="EMBL" id="ABEU02000006">
    <property type="protein sequence ID" value="PNR52317.1"/>
    <property type="molecule type" value="Genomic_DNA"/>
</dbReference>
<dbReference type="GO" id="GO:0016020">
    <property type="term" value="C:membrane"/>
    <property type="evidence" value="ECO:0007669"/>
    <property type="project" value="UniProtKB-SubCell"/>
</dbReference>
<evidence type="ECO:0000313" key="8">
    <source>
        <dbReference type="EnsemblPlants" id="Pp3c6_8780V3.1"/>
    </source>
</evidence>
<keyword evidence="5" id="KW-0325">Glycoprotein</keyword>
<keyword evidence="9" id="KW-1185">Reference proteome</keyword>
<organism evidence="7">
    <name type="scientific">Physcomitrium patens</name>
    <name type="common">Spreading-leaved earth moss</name>
    <name type="synonym">Physcomitrella patens</name>
    <dbReference type="NCBI Taxonomy" id="3218"/>
    <lineage>
        <taxon>Eukaryota</taxon>
        <taxon>Viridiplantae</taxon>
        <taxon>Streptophyta</taxon>
        <taxon>Embryophyta</taxon>
        <taxon>Bryophyta</taxon>
        <taxon>Bryophytina</taxon>
        <taxon>Bryopsida</taxon>
        <taxon>Funariidae</taxon>
        <taxon>Funariales</taxon>
        <taxon>Funariaceae</taxon>
        <taxon>Physcomitrium</taxon>
    </lineage>
</organism>
<reference evidence="7 9" key="1">
    <citation type="journal article" date="2008" name="Science">
        <title>The Physcomitrella genome reveals evolutionary insights into the conquest of land by plants.</title>
        <authorList>
            <person name="Rensing S."/>
            <person name="Lang D."/>
            <person name="Zimmer A."/>
            <person name="Terry A."/>
            <person name="Salamov A."/>
            <person name="Shapiro H."/>
            <person name="Nishiyama T."/>
            <person name="Perroud P.-F."/>
            <person name="Lindquist E."/>
            <person name="Kamisugi Y."/>
            <person name="Tanahashi T."/>
            <person name="Sakakibara K."/>
            <person name="Fujita T."/>
            <person name="Oishi K."/>
            <person name="Shin-I T."/>
            <person name="Kuroki Y."/>
            <person name="Toyoda A."/>
            <person name="Suzuki Y."/>
            <person name="Hashimoto A."/>
            <person name="Yamaguchi K."/>
            <person name="Sugano A."/>
            <person name="Kohara Y."/>
            <person name="Fujiyama A."/>
            <person name="Anterola A."/>
            <person name="Aoki S."/>
            <person name="Ashton N."/>
            <person name="Barbazuk W.B."/>
            <person name="Barker E."/>
            <person name="Bennetzen J."/>
            <person name="Bezanilla M."/>
            <person name="Blankenship R."/>
            <person name="Cho S.H."/>
            <person name="Dutcher S."/>
            <person name="Estelle M."/>
            <person name="Fawcett J.A."/>
            <person name="Gundlach H."/>
            <person name="Hanada K."/>
            <person name="Heyl A."/>
            <person name="Hicks K.A."/>
            <person name="Hugh J."/>
            <person name="Lohr M."/>
            <person name="Mayer K."/>
            <person name="Melkozernov A."/>
            <person name="Murata T."/>
            <person name="Nelson D."/>
            <person name="Pils B."/>
            <person name="Prigge M."/>
            <person name="Reiss B."/>
            <person name="Renner T."/>
            <person name="Rombauts S."/>
            <person name="Rushton P."/>
            <person name="Sanderfoot A."/>
            <person name="Schween G."/>
            <person name="Shiu S.-H."/>
            <person name="Stueber K."/>
            <person name="Theodoulou F.L."/>
            <person name="Tu H."/>
            <person name="Van de Peer Y."/>
            <person name="Verrier P.J."/>
            <person name="Waters E."/>
            <person name="Wood A."/>
            <person name="Yang L."/>
            <person name="Cove D."/>
            <person name="Cuming A."/>
            <person name="Hasebe M."/>
            <person name="Lucas S."/>
            <person name="Mishler D.B."/>
            <person name="Reski R."/>
            <person name="Grigoriev I."/>
            <person name="Quatrano R.S."/>
            <person name="Boore J.L."/>
        </authorList>
    </citation>
    <scope>NUCLEOTIDE SEQUENCE [LARGE SCALE GENOMIC DNA]</scope>
    <source>
        <strain evidence="8 9">cv. Gransden 2004</strain>
    </source>
</reference>
<reference evidence="8" key="3">
    <citation type="submission" date="2020-12" db="UniProtKB">
        <authorList>
            <consortium name="EnsemblPlants"/>
        </authorList>
    </citation>
    <scope>IDENTIFICATION</scope>
</reference>
<evidence type="ECO:0000256" key="3">
    <source>
        <dbReference type="ARBA" id="ARBA00022679"/>
    </source>
</evidence>
<keyword evidence="6" id="KW-1133">Transmembrane helix</keyword>
<keyword evidence="4 6" id="KW-0472">Membrane</keyword>
<keyword evidence="6" id="KW-0812">Transmembrane</keyword>
<dbReference type="Gramene" id="Pp3c6_8780V3.1">
    <property type="protein sequence ID" value="Pp3c6_8780V3.1"/>
    <property type="gene ID" value="Pp3c6_8780"/>
</dbReference>
<dbReference type="OrthoDB" id="191334at2759"/>
<evidence type="ECO:0000256" key="6">
    <source>
        <dbReference type="SAM" id="Phobius"/>
    </source>
</evidence>
<dbReference type="RefSeq" id="XP_024377796.1">
    <property type="nucleotide sequence ID" value="XM_024522028.2"/>
</dbReference>
<comment type="subcellular location">
    <subcellularLocation>
        <location evidence="1">Membrane</location>
        <topology evidence="1">Single-pass type II membrane protein</topology>
    </subcellularLocation>
</comment>
<gene>
    <name evidence="8" type="primary">LOC112283404</name>
    <name evidence="7" type="ORF">PHYPA_008691</name>
</gene>
<protein>
    <recommendedName>
        <fullName evidence="10">Glycosyl transferase, family 14</fullName>
    </recommendedName>
</protein>
<evidence type="ECO:0000313" key="9">
    <source>
        <dbReference type="Proteomes" id="UP000006727"/>
    </source>
</evidence>
<evidence type="ECO:0000256" key="4">
    <source>
        <dbReference type="ARBA" id="ARBA00023136"/>
    </source>
</evidence>
<keyword evidence="3" id="KW-0808">Transferase</keyword>
<dbReference type="GO" id="GO:0016757">
    <property type="term" value="F:glycosyltransferase activity"/>
    <property type="evidence" value="ECO:0007669"/>
    <property type="project" value="UniProtKB-KW"/>
</dbReference>
<evidence type="ECO:0000256" key="2">
    <source>
        <dbReference type="ARBA" id="ARBA00022676"/>
    </source>
</evidence>
<dbReference type="EnsemblPlants" id="Pp3c6_8780V3.1">
    <property type="protein sequence ID" value="Pp3c6_8780V3.1"/>
    <property type="gene ID" value="Pp3c6_8780"/>
</dbReference>
<reference evidence="7 9" key="2">
    <citation type="journal article" date="2018" name="Plant J.">
        <title>The Physcomitrella patens chromosome-scale assembly reveals moss genome structure and evolution.</title>
        <authorList>
            <person name="Lang D."/>
            <person name="Ullrich K.K."/>
            <person name="Murat F."/>
            <person name="Fuchs J."/>
            <person name="Jenkins J."/>
            <person name="Haas F.B."/>
            <person name="Piednoel M."/>
            <person name="Gundlach H."/>
            <person name="Van Bel M."/>
            <person name="Meyberg R."/>
            <person name="Vives C."/>
            <person name="Morata J."/>
            <person name="Symeonidi A."/>
            <person name="Hiss M."/>
            <person name="Muchero W."/>
            <person name="Kamisugi Y."/>
            <person name="Saleh O."/>
            <person name="Blanc G."/>
            <person name="Decker E.L."/>
            <person name="van Gessel N."/>
            <person name="Grimwood J."/>
            <person name="Hayes R.D."/>
            <person name="Graham S.W."/>
            <person name="Gunter L.E."/>
            <person name="McDaniel S.F."/>
            <person name="Hoernstein S.N.W."/>
            <person name="Larsson A."/>
            <person name="Li F.W."/>
            <person name="Perroud P.F."/>
            <person name="Phillips J."/>
            <person name="Ranjan P."/>
            <person name="Rokshar D.S."/>
            <person name="Rothfels C.J."/>
            <person name="Schneider L."/>
            <person name="Shu S."/>
            <person name="Stevenson D.W."/>
            <person name="Thummler F."/>
            <person name="Tillich M."/>
            <person name="Villarreal Aguilar J.C."/>
            <person name="Widiez T."/>
            <person name="Wong G.K."/>
            <person name="Wymore A."/>
            <person name="Zhang Y."/>
            <person name="Zimmer A.D."/>
            <person name="Quatrano R.S."/>
            <person name="Mayer K.F.X."/>
            <person name="Goodstein D."/>
            <person name="Casacuberta J.M."/>
            <person name="Vandepoele K."/>
            <person name="Reski R."/>
            <person name="Cuming A.C."/>
            <person name="Tuskan G.A."/>
            <person name="Maumus F."/>
            <person name="Salse J."/>
            <person name="Schmutz J."/>
            <person name="Rensing S.A."/>
        </authorList>
    </citation>
    <scope>NUCLEOTIDE SEQUENCE [LARGE SCALE GENOMIC DNA]</scope>
    <source>
        <strain evidence="8 9">cv. Gransden 2004</strain>
    </source>
</reference>
<dbReference type="PANTHER" id="PTHR31042:SF8">
    <property type="entry name" value="CORE-2_I-BRANCHING BETA-1,6-N-ACETYLGLUCOSAMINYLTRANSFERASE FAMILY PROTEIN"/>
    <property type="match status" value="1"/>
</dbReference>
<evidence type="ECO:0000256" key="1">
    <source>
        <dbReference type="ARBA" id="ARBA00004606"/>
    </source>
</evidence>
<dbReference type="InterPro" id="IPR044174">
    <property type="entry name" value="BC10-like"/>
</dbReference>
<dbReference type="AlphaFoldDB" id="A0A2K1KEW5"/>
<proteinExistence type="predicted"/>
<feature type="transmembrane region" description="Helical" evidence="6">
    <location>
        <begin position="72"/>
        <end position="94"/>
    </location>
</feature>